<evidence type="ECO:0000313" key="5">
    <source>
        <dbReference type="Proteomes" id="UP001596058"/>
    </source>
</evidence>
<name>A0ABW1DCJ3_9ACTN</name>
<dbReference type="PANTHER" id="PTHR30570">
    <property type="entry name" value="PERIPLASMIC PHOSPHATE BINDING COMPONENT OF PHOSPHATE ABC TRANSPORTER"/>
    <property type="match status" value="1"/>
</dbReference>
<dbReference type="EMBL" id="JBHSPA010000122">
    <property type="protein sequence ID" value="MFC5835306.1"/>
    <property type="molecule type" value="Genomic_DNA"/>
</dbReference>
<keyword evidence="2" id="KW-0472">Membrane</keyword>
<feature type="transmembrane region" description="Helical" evidence="2">
    <location>
        <begin position="257"/>
        <end position="275"/>
    </location>
</feature>
<keyword evidence="5" id="KW-1185">Reference proteome</keyword>
<keyword evidence="2" id="KW-0812">Transmembrane</keyword>
<reference evidence="5" key="1">
    <citation type="journal article" date="2019" name="Int. J. Syst. Evol. Microbiol.">
        <title>The Global Catalogue of Microorganisms (GCM) 10K type strain sequencing project: providing services to taxonomists for standard genome sequencing and annotation.</title>
        <authorList>
            <consortium name="The Broad Institute Genomics Platform"/>
            <consortium name="The Broad Institute Genome Sequencing Center for Infectious Disease"/>
            <person name="Wu L."/>
            <person name="Ma J."/>
        </authorList>
    </citation>
    <scope>NUCLEOTIDE SEQUENCE [LARGE SCALE GENOMIC DNA]</scope>
    <source>
        <strain evidence="5">CCUG 53903</strain>
    </source>
</reference>
<evidence type="ECO:0000256" key="1">
    <source>
        <dbReference type="ARBA" id="ARBA00022729"/>
    </source>
</evidence>
<evidence type="ECO:0000313" key="4">
    <source>
        <dbReference type="EMBL" id="MFC5835306.1"/>
    </source>
</evidence>
<organism evidence="4 5">
    <name type="scientific">Nonomuraea insulae</name>
    <dbReference type="NCBI Taxonomy" id="1616787"/>
    <lineage>
        <taxon>Bacteria</taxon>
        <taxon>Bacillati</taxon>
        <taxon>Actinomycetota</taxon>
        <taxon>Actinomycetes</taxon>
        <taxon>Streptosporangiales</taxon>
        <taxon>Streptosporangiaceae</taxon>
        <taxon>Nonomuraea</taxon>
    </lineage>
</organism>
<evidence type="ECO:0000256" key="2">
    <source>
        <dbReference type="SAM" id="Phobius"/>
    </source>
</evidence>
<dbReference type="RefSeq" id="WP_379524726.1">
    <property type="nucleotide sequence ID" value="NZ_JBHSPA010000122.1"/>
</dbReference>
<dbReference type="InterPro" id="IPR050811">
    <property type="entry name" value="Phosphate_ABC_transporter"/>
</dbReference>
<feature type="transmembrane region" description="Helical" evidence="2">
    <location>
        <begin position="26"/>
        <end position="46"/>
    </location>
</feature>
<keyword evidence="1" id="KW-0732">Signal</keyword>
<proteinExistence type="predicted"/>
<evidence type="ECO:0000259" key="3">
    <source>
        <dbReference type="Pfam" id="PF12849"/>
    </source>
</evidence>
<protein>
    <submittedName>
        <fullName evidence="4">Substrate-binding domain-containing protein</fullName>
    </submittedName>
</protein>
<sequence>MNWFIHGRRGGVAVAVLELLGQLVNFLGGVGPVLFGIALLLVAPFVDRLVLRRKRISFRVLYNSKIGVGPERLSDGSDPTETGPPGLHQVAQLLERMSIVVIRLRNSGSYDIDPDDFDKPLSFTFGGRLVWNARVSDASTGELRQRLREGLRFFPDENKPARDNLLTVRQRLIDRLARRLGGPQGQGQDLPEPTWHGVRLAELTLKRGEKAKLVVVLRESAPGEGDITKIVRHTGKLKDAGMIKDEGQTRRITLPRVSIALVAVLSALLIASQLVQPPDRSIACASGTLRVEGSSVLMATMKTIADEYMRTCGDARITTKPNGSLGGVRTVLESSAADSGGLLALSDGKSNYHDQLHGERLAIVVYFVVVNTGVGLTTIGVDDLRKINNGVWTDWKQVRGKQSLPIRIISRNQNSGTRQLFEHQVLGTGENMLSSDECRQKDRNRSAPVIRCERDDNAEIIRQIAAIPGAIGYADAPSVRDARRAGSITALALDGNVFDASTVVESDYPFWTVEYLYTRTQPKPGSLTADFLQFARTHERAQLRLSEAGFRPCTTKEGLLEPCVLR</sequence>
<gene>
    <name evidence="4" type="ORF">ACFPZ3_66780</name>
</gene>
<dbReference type="SUPFAM" id="SSF53850">
    <property type="entry name" value="Periplasmic binding protein-like II"/>
    <property type="match status" value="1"/>
</dbReference>
<keyword evidence="2" id="KW-1133">Transmembrane helix</keyword>
<dbReference type="PANTHER" id="PTHR30570:SF1">
    <property type="entry name" value="PHOSPHATE-BINDING PROTEIN PSTS"/>
    <property type="match status" value="1"/>
</dbReference>
<feature type="domain" description="PBP" evidence="3">
    <location>
        <begin position="283"/>
        <end position="535"/>
    </location>
</feature>
<comment type="caution">
    <text evidence="4">The sequence shown here is derived from an EMBL/GenBank/DDBJ whole genome shotgun (WGS) entry which is preliminary data.</text>
</comment>
<dbReference type="Proteomes" id="UP001596058">
    <property type="component" value="Unassembled WGS sequence"/>
</dbReference>
<dbReference type="InterPro" id="IPR024370">
    <property type="entry name" value="PBP_domain"/>
</dbReference>
<dbReference type="Gene3D" id="3.40.190.10">
    <property type="entry name" value="Periplasmic binding protein-like II"/>
    <property type="match status" value="2"/>
</dbReference>
<dbReference type="Pfam" id="PF12849">
    <property type="entry name" value="PBP_like_2"/>
    <property type="match status" value="1"/>
</dbReference>
<accession>A0ABW1DCJ3</accession>